<dbReference type="InterPro" id="IPR004843">
    <property type="entry name" value="Calcineurin-like_PHP"/>
</dbReference>
<keyword evidence="1" id="KW-0732">Signal</keyword>
<feature type="signal peptide" evidence="1">
    <location>
        <begin position="1"/>
        <end position="25"/>
    </location>
</feature>
<organism evidence="3 4">
    <name type="scientific">Metabacillus halosaccharovorans</name>
    <dbReference type="NCBI Taxonomy" id="930124"/>
    <lineage>
        <taxon>Bacteria</taxon>
        <taxon>Bacillati</taxon>
        <taxon>Bacillota</taxon>
        <taxon>Bacilli</taxon>
        <taxon>Bacillales</taxon>
        <taxon>Bacillaceae</taxon>
        <taxon>Metabacillus</taxon>
    </lineage>
</organism>
<dbReference type="RefSeq" id="WP_264144300.1">
    <property type="nucleotide sequence ID" value="NZ_JAOYEY010000048.1"/>
</dbReference>
<evidence type="ECO:0000259" key="2">
    <source>
        <dbReference type="Pfam" id="PF00149"/>
    </source>
</evidence>
<reference evidence="3 4" key="1">
    <citation type="submission" date="2022-10" db="EMBL/GenBank/DDBJ databases">
        <title>Draft genome assembly of moderately radiation resistant bacterium Metabacillus halosaccharovorans.</title>
        <authorList>
            <person name="Pal S."/>
            <person name="Gopinathan A."/>
        </authorList>
    </citation>
    <scope>NUCLEOTIDE SEQUENCE [LARGE SCALE GENOMIC DNA]</scope>
    <source>
        <strain evidence="3 4">VITHBRA001</strain>
    </source>
</reference>
<dbReference type="EMBL" id="JAOYEY010000048">
    <property type="protein sequence ID" value="MCV9888118.1"/>
    <property type="molecule type" value="Genomic_DNA"/>
</dbReference>
<dbReference type="PANTHER" id="PTHR43143">
    <property type="entry name" value="METALLOPHOSPHOESTERASE, CALCINEURIN SUPERFAMILY"/>
    <property type="match status" value="1"/>
</dbReference>
<gene>
    <name evidence="3" type="ORF">OIH86_20950</name>
</gene>
<sequence>MDKRRLQKLLMITCFIFLLPAIVPTSGNESSSLSVEASAPQNYFHAHQYTSTDRGDMMVSENTAKTEPPRSYSPPGEREFSKEKYQSLKSMYTSENETQSQVGFPYHRFDVKVHRDIKPSDKITLYWKGKSLPGRQVTMYGWNVVKGKWAEIEGVVAGDTSFELKGSVNAEEFVHNRKVSVIVQDQLPQKSKSYDYSFVWMSDTQYYAQDYPAIFKSITEWIAENKDVMNIKYVFHTGDIVNKGNDEEQWKRASAYMNTLDVARIPYGVLPGNHDEGHDFNRYKAYFGEKRFMKKSYYGGSFDQNRGHYDLLSANGKDYIFVSMGWGIGKKEIEWLNDVLERYADRTAILSFHEYLKKNGERSHKGNEIFEKVVKPNQHVVAVLCGHYHSSQLAVDELDDDGDGTIDRKVYQILADYQKGPEGGNGFLRLLHVDEETNTIDVRTYSPYKNKYHYYNPEKHPKKEQFTMDIDVKKTNKSVSTTYFELNIYKQLSNEKVAAGSKP</sequence>
<dbReference type="PANTHER" id="PTHR43143:SF5">
    <property type="entry name" value="SECRETED PROTEIN"/>
    <property type="match status" value="1"/>
</dbReference>
<evidence type="ECO:0000313" key="3">
    <source>
        <dbReference type="EMBL" id="MCV9888118.1"/>
    </source>
</evidence>
<dbReference type="Pfam" id="PF00149">
    <property type="entry name" value="Metallophos"/>
    <property type="match status" value="1"/>
</dbReference>
<dbReference type="Gene3D" id="3.60.21.10">
    <property type="match status" value="1"/>
</dbReference>
<protein>
    <submittedName>
        <fullName evidence="3">Metallophosphoesterase</fullName>
    </submittedName>
</protein>
<dbReference type="InterPro" id="IPR029052">
    <property type="entry name" value="Metallo-depent_PP-like"/>
</dbReference>
<feature type="chain" id="PRO_5045721214" evidence="1">
    <location>
        <begin position="26"/>
        <end position="503"/>
    </location>
</feature>
<name>A0ABT3DM25_9BACI</name>
<keyword evidence="4" id="KW-1185">Reference proteome</keyword>
<dbReference type="SUPFAM" id="SSF56300">
    <property type="entry name" value="Metallo-dependent phosphatases"/>
    <property type="match status" value="1"/>
</dbReference>
<dbReference type="Proteomes" id="UP001526147">
    <property type="component" value="Unassembled WGS sequence"/>
</dbReference>
<accession>A0ABT3DM25</accession>
<evidence type="ECO:0000313" key="4">
    <source>
        <dbReference type="Proteomes" id="UP001526147"/>
    </source>
</evidence>
<feature type="domain" description="Calcineurin-like phosphoesterase" evidence="2">
    <location>
        <begin position="198"/>
        <end position="390"/>
    </location>
</feature>
<comment type="caution">
    <text evidence="3">The sequence shown here is derived from an EMBL/GenBank/DDBJ whole genome shotgun (WGS) entry which is preliminary data.</text>
</comment>
<dbReference type="InterPro" id="IPR051918">
    <property type="entry name" value="STPP_CPPED1"/>
</dbReference>
<proteinExistence type="predicted"/>
<evidence type="ECO:0000256" key="1">
    <source>
        <dbReference type="SAM" id="SignalP"/>
    </source>
</evidence>